<dbReference type="InterPro" id="IPR003615">
    <property type="entry name" value="HNH_nuc"/>
</dbReference>
<dbReference type="Proteomes" id="UP000279306">
    <property type="component" value="Chromosome"/>
</dbReference>
<feature type="domain" description="HNH nuclease" evidence="1">
    <location>
        <begin position="51"/>
        <end position="101"/>
    </location>
</feature>
<accession>A0A448IWX1</accession>
<evidence type="ECO:0000313" key="2">
    <source>
        <dbReference type="EMBL" id="VEG56807.1"/>
    </source>
</evidence>
<dbReference type="SMART" id="SM00507">
    <property type="entry name" value="HNHc"/>
    <property type="match status" value="1"/>
</dbReference>
<dbReference type="InterPro" id="IPR029471">
    <property type="entry name" value="HNH_5"/>
</dbReference>
<name>A0A448IWX1_MYCAU</name>
<evidence type="ECO:0000259" key="1">
    <source>
        <dbReference type="SMART" id="SM00507"/>
    </source>
</evidence>
<organism evidence="2 3">
    <name type="scientific">Mycolicibacterium aurum</name>
    <name type="common">Mycobacterium aurum</name>
    <dbReference type="NCBI Taxonomy" id="1791"/>
    <lineage>
        <taxon>Bacteria</taxon>
        <taxon>Bacillati</taxon>
        <taxon>Actinomycetota</taxon>
        <taxon>Actinomycetes</taxon>
        <taxon>Mycobacteriales</taxon>
        <taxon>Mycobacteriaceae</taxon>
        <taxon>Mycolicibacterium</taxon>
    </lineage>
</organism>
<dbReference type="EMBL" id="LR134356">
    <property type="protein sequence ID" value="VEG56807.1"/>
    <property type="molecule type" value="Genomic_DNA"/>
</dbReference>
<dbReference type="Pfam" id="PF14279">
    <property type="entry name" value="HNH_5"/>
    <property type="match status" value="1"/>
</dbReference>
<gene>
    <name evidence="2" type="ORF">NCTC10437_03806</name>
</gene>
<sequence length="149" mass="16428">MSAGDTPLAKAISRTLALHAVPVAVNNTRRARAARRRKRRVAAVVNDLTEQQWATIKAAWDGCAYCGKTTGTMQRDCVMAISRGGRYTVDNVVPACGACNASKCNDEVTGWLRRKRLDERLFLERYVRIRAELMAAVTRESEATVVESG</sequence>
<dbReference type="CDD" id="cd00085">
    <property type="entry name" value="HNHc"/>
    <property type="match status" value="1"/>
</dbReference>
<dbReference type="STRING" id="1791.GCA_001049355_02160"/>
<dbReference type="KEGG" id="mauu:NCTC10437_03806"/>
<proteinExistence type="predicted"/>
<dbReference type="AlphaFoldDB" id="A0A448IWX1"/>
<keyword evidence="3" id="KW-1185">Reference proteome</keyword>
<evidence type="ECO:0000313" key="3">
    <source>
        <dbReference type="Proteomes" id="UP000279306"/>
    </source>
</evidence>
<reference evidence="2 3" key="1">
    <citation type="submission" date="2018-12" db="EMBL/GenBank/DDBJ databases">
        <authorList>
            <consortium name="Pathogen Informatics"/>
        </authorList>
    </citation>
    <scope>NUCLEOTIDE SEQUENCE [LARGE SCALE GENOMIC DNA]</scope>
    <source>
        <strain evidence="2 3">NCTC10437</strain>
    </source>
</reference>
<dbReference type="Gene3D" id="1.10.30.50">
    <property type="match status" value="1"/>
</dbReference>
<protein>
    <submittedName>
        <fullName evidence="2">HNH nuclease</fullName>
    </submittedName>
</protein>